<dbReference type="EMBL" id="PDHH01000001">
    <property type="protein sequence ID" value="PSM53017.1"/>
    <property type="molecule type" value="Genomic_DNA"/>
</dbReference>
<dbReference type="SUPFAM" id="SSF55120">
    <property type="entry name" value="Pseudouridine synthase"/>
    <property type="match status" value="1"/>
</dbReference>
<evidence type="ECO:0000313" key="7">
    <source>
        <dbReference type="EMBL" id="PSM53017.1"/>
    </source>
</evidence>
<feature type="domain" description="Pseudouridine synthase RsuA/RluA-like" evidence="6">
    <location>
        <begin position="78"/>
        <end position="223"/>
    </location>
</feature>
<dbReference type="RefSeq" id="WP_106869377.1">
    <property type="nucleotide sequence ID" value="NZ_CP053841.1"/>
</dbReference>
<keyword evidence="8" id="KW-1185">Reference proteome</keyword>
<dbReference type="Proteomes" id="UP000240535">
    <property type="component" value="Unassembled WGS sequence"/>
</dbReference>
<evidence type="ECO:0000256" key="4">
    <source>
        <dbReference type="ARBA" id="ARBA00031870"/>
    </source>
</evidence>
<evidence type="ECO:0000256" key="5">
    <source>
        <dbReference type="ARBA" id="ARBA00033164"/>
    </source>
</evidence>
<protein>
    <recommendedName>
        <fullName evidence="4">RNA pseudouridylate synthase</fullName>
    </recommendedName>
    <alternativeName>
        <fullName evidence="5">RNA-uridine isomerase</fullName>
    </alternativeName>
</protein>
<dbReference type="PROSITE" id="PS01129">
    <property type="entry name" value="PSI_RLU"/>
    <property type="match status" value="1"/>
</dbReference>
<evidence type="ECO:0000259" key="6">
    <source>
        <dbReference type="Pfam" id="PF00849"/>
    </source>
</evidence>
<dbReference type="PANTHER" id="PTHR21600:SF44">
    <property type="entry name" value="RIBOSOMAL LARGE SUBUNIT PSEUDOURIDINE SYNTHASE D"/>
    <property type="match status" value="1"/>
</dbReference>
<comment type="caution">
    <text evidence="7">The sequence shown here is derived from an EMBL/GenBank/DDBJ whole genome shotgun (WGS) entry which is preliminary data.</text>
</comment>
<accession>A0A2P8R3E4</accession>
<organism evidence="7 8">
    <name type="scientific">Campylobacter blaseri</name>
    <dbReference type="NCBI Taxonomy" id="2042961"/>
    <lineage>
        <taxon>Bacteria</taxon>
        <taxon>Pseudomonadati</taxon>
        <taxon>Campylobacterota</taxon>
        <taxon>Epsilonproteobacteria</taxon>
        <taxon>Campylobacterales</taxon>
        <taxon>Campylobacteraceae</taxon>
        <taxon>Campylobacter</taxon>
    </lineage>
</organism>
<dbReference type="InterPro" id="IPR006224">
    <property type="entry name" value="PsdUridine_synth_RluA-like_CS"/>
</dbReference>
<sequence>MPYIKRKIANVKFKKAYQVLLDSGFSMSESQKLIDKKRLFDSSGIIVGKNKIINGDIYLVEYECKPKGLKPIFENNEFAIFNKPSGVLSHPNGRNCEYSLYDEIWSLYGKNAAIAHRLDKETSGLIVVAKDIISQKELKKIFEKREVSKKYIALVCGKTQEEFEVKAKIGQSDKDIRIKMVLCENGKESYTKFKRLKYLENLNISLVEAAPITGRQHQIRVHLFHVKHRILGDPLYGLQIDDIEKIISQKMTKNERVLKTGINRLCLHASEISFKFRDEMYNFKNLYEFQDEILYLNSLLKSSSKILHS</sequence>
<dbReference type="CDD" id="cd02869">
    <property type="entry name" value="PseudoU_synth_RluA_like"/>
    <property type="match status" value="1"/>
</dbReference>
<dbReference type="GO" id="GO:0000455">
    <property type="term" value="P:enzyme-directed rRNA pseudouridine synthesis"/>
    <property type="evidence" value="ECO:0007669"/>
    <property type="project" value="TreeGrafter"/>
</dbReference>
<dbReference type="GO" id="GO:0009982">
    <property type="term" value="F:pseudouridine synthase activity"/>
    <property type="evidence" value="ECO:0007669"/>
    <property type="project" value="InterPro"/>
</dbReference>
<dbReference type="InterPro" id="IPR006145">
    <property type="entry name" value="PsdUridine_synth_RsuA/RluA"/>
</dbReference>
<evidence type="ECO:0000313" key="8">
    <source>
        <dbReference type="Proteomes" id="UP000240535"/>
    </source>
</evidence>
<proteinExistence type="inferred from homology"/>
<dbReference type="InterPro" id="IPR050188">
    <property type="entry name" value="RluA_PseudoU_synthase"/>
</dbReference>
<dbReference type="AlphaFoldDB" id="A0A2P8R3E4"/>
<dbReference type="Gene3D" id="3.30.2350.10">
    <property type="entry name" value="Pseudouridine synthase"/>
    <property type="match status" value="1"/>
</dbReference>
<dbReference type="OrthoDB" id="128480at2"/>
<evidence type="ECO:0000256" key="3">
    <source>
        <dbReference type="ARBA" id="ARBA00023235"/>
    </source>
</evidence>
<evidence type="ECO:0000256" key="2">
    <source>
        <dbReference type="ARBA" id="ARBA00010876"/>
    </source>
</evidence>
<dbReference type="Pfam" id="PF00849">
    <property type="entry name" value="PseudoU_synth_2"/>
    <property type="match status" value="1"/>
</dbReference>
<dbReference type="PANTHER" id="PTHR21600">
    <property type="entry name" value="MITOCHONDRIAL RNA PSEUDOURIDINE SYNTHASE"/>
    <property type="match status" value="1"/>
</dbReference>
<dbReference type="GO" id="GO:0140098">
    <property type="term" value="F:catalytic activity, acting on RNA"/>
    <property type="evidence" value="ECO:0007669"/>
    <property type="project" value="UniProtKB-ARBA"/>
</dbReference>
<comment type="similarity">
    <text evidence="2">Belongs to the pseudouridine synthase RluA family.</text>
</comment>
<gene>
    <name evidence="7" type="ORF">CQ405_00215</name>
</gene>
<dbReference type="GO" id="GO:0003723">
    <property type="term" value="F:RNA binding"/>
    <property type="evidence" value="ECO:0007669"/>
    <property type="project" value="InterPro"/>
</dbReference>
<keyword evidence="3" id="KW-0413">Isomerase</keyword>
<evidence type="ECO:0000256" key="1">
    <source>
        <dbReference type="ARBA" id="ARBA00000073"/>
    </source>
</evidence>
<dbReference type="InterPro" id="IPR020103">
    <property type="entry name" value="PsdUridine_synth_cat_dom_sf"/>
</dbReference>
<reference evidence="8" key="1">
    <citation type="submission" date="2017-10" db="EMBL/GenBank/DDBJ databases">
        <title>Campylobacter species from seals.</title>
        <authorList>
            <person name="Gilbert M.J."/>
            <person name="Zomer A.L."/>
            <person name="Timmerman A.J."/>
            <person name="Duim B."/>
            <person name="Wagenaar J.A."/>
        </authorList>
    </citation>
    <scope>NUCLEOTIDE SEQUENCE [LARGE SCALE GENOMIC DNA]</scope>
    <source>
        <strain evidence="8">17S00004-5</strain>
    </source>
</reference>
<comment type="catalytic activity">
    <reaction evidence="1">
        <text>a uridine in RNA = a pseudouridine in RNA</text>
        <dbReference type="Rhea" id="RHEA:48348"/>
        <dbReference type="Rhea" id="RHEA-COMP:12068"/>
        <dbReference type="Rhea" id="RHEA-COMP:12069"/>
        <dbReference type="ChEBI" id="CHEBI:65314"/>
        <dbReference type="ChEBI" id="CHEBI:65315"/>
    </reaction>
</comment>
<name>A0A2P8R3E4_9BACT</name>